<dbReference type="PANTHER" id="PTHR47932:SF62">
    <property type="entry name" value="EXPRESSED PROTEIN"/>
    <property type="match status" value="1"/>
</dbReference>
<evidence type="ECO:0000256" key="2">
    <source>
        <dbReference type="PROSITE-ProRule" id="PRU00708"/>
    </source>
</evidence>
<feature type="repeat" description="PPR" evidence="2">
    <location>
        <begin position="239"/>
        <end position="273"/>
    </location>
</feature>
<dbReference type="GO" id="GO:0003729">
    <property type="term" value="F:mRNA binding"/>
    <property type="evidence" value="ECO:0007669"/>
    <property type="project" value="TreeGrafter"/>
</dbReference>
<comment type="caution">
    <text evidence="4">The sequence shown here is derived from an EMBL/GenBank/DDBJ whole genome shotgun (WGS) entry which is preliminary data.</text>
</comment>
<name>A0AAD4NZF4_PERFH</name>
<feature type="repeat" description="PPR" evidence="2">
    <location>
        <begin position="379"/>
        <end position="413"/>
    </location>
</feature>
<organism evidence="4 5">
    <name type="scientific">Perilla frutescens var. hirtella</name>
    <name type="common">Perilla citriodora</name>
    <name type="synonym">Perilla setoyensis</name>
    <dbReference type="NCBI Taxonomy" id="608512"/>
    <lineage>
        <taxon>Eukaryota</taxon>
        <taxon>Viridiplantae</taxon>
        <taxon>Streptophyta</taxon>
        <taxon>Embryophyta</taxon>
        <taxon>Tracheophyta</taxon>
        <taxon>Spermatophyta</taxon>
        <taxon>Magnoliopsida</taxon>
        <taxon>eudicotyledons</taxon>
        <taxon>Gunneridae</taxon>
        <taxon>Pentapetalae</taxon>
        <taxon>asterids</taxon>
        <taxon>lamiids</taxon>
        <taxon>Lamiales</taxon>
        <taxon>Lamiaceae</taxon>
        <taxon>Nepetoideae</taxon>
        <taxon>Elsholtzieae</taxon>
        <taxon>Perilla</taxon>
    </lineage>
</organism>
<proteinExistence type="predicted"/>
<dbReference type="NCBIfam" id="TIGR00756">
    <property type="entry name" value="PPR"/>
    <property type="match status" value="7"/>
</dbReference>
<evidence type="ECO:0000313" key="5">
    <source>
        <dbReference type="Proteomes" id="UP001190926"/>
    </source>
</evidence>
<dbReference type="AlphaFoldDB" id="A0AAD4NZF4"/>
<dbReference type="Proteomes" id="UP001190926">
    <property type="component" value="Unassembled WGS sequence"/>
</dbReference>
<dbReference type="Gene3D" id="1.25.40.10">
    <property type="entry name" value="Tetratricopeptide repeat domain"/>
    <property type="match status" value="4"/>
</dbReference>
<dbReference type="Pfam" id="PF13041">
    <property type="entry name" value="PPR_2"/>
    <property type="match status" value="3"/>
</dbReference>
<feature type="repeat" description="PPR" evidence="2">
    <location>
        <begin position="414"/>
        <end position="448"/>
    </location>
</feature>
<dbReference type="InterPro" id="IPR002885">
    <property type="entry name" value="PPR_rpt"/>
</dbReference>
<feature type="repeat" description="PPR" evidence="2">
    <location>
        <begin position="344"/>
        <end position="378"/>
    </location>
</feature>
<keyword evidence="5" id="KW-1185">Reference proteome</keyword>
<feature type="region of interest" description="Disordered" evidence="3">
    <location>
        <begin position="31"/>
        <end position="59"/>
    </location>
</feature>
<feature type="repeat" description="PPR" evidence="2">
    <location>
        <begin position="204"/>
        <end position="238"/>
    </location>
</feature>
<evidence type="ECO:0000256" key="1">
    <source>
        <dbReference type="ARBA" id="ARBA00022737"/>
    </source>
</evidence>
<sequence length="473" mass="52579">MGKIPLSFRGLGAQSSVSTLLKANTSSVLQEEKAPPTISHWQRQKKSNQKKPIAKNDSATKTTAPALIFESAKLSDAKSLFNSFISSTNDAPSDSSFYNSILQSFSAVSSVQDSIFFLNHMVKLHPPFCPNRFTYHILLKQSCSLADEQSLSGVHNVLNLMTNSGFPPNQVSTDVAARALCECGREEHAVELIKELSAKNSLPDAYTYNFMVRHLVKKRSVNSANSFVKDMEEFGIKPDLVTYTIMIDNVCNTKNLREAMRLLRLLHEEGYKPDCYVYNTIMKGYCNLSQGGDVLGVYQKMLDEGIEPDHYTYNTLIFGLSKSGRVKDAKKFLRVMTEKGHSPDAITYTSLMNGMCREGDALGALALLGEMERKGCSPNSCTYNTLLLGLCKARLLNEGVKLYQLMKKGDIKLETGSYGTFLRALCRQGRVAEAYEVFDYAIESKSIPDIAAYSTLESTLKWLKKAREQGLVV</sequence>
<accession>A0AAD4NZF4</accession>
<dbReference type="InterPro" id="IPR011990">
    <property type="entry name" value="TPR-like_helical_dom_sf"/>
</dbReference>
<feature type="repeat" description="PPR" evidence="2">
    <location>
        <begin position="309"/>
        <end position="343"/>
    </location>
</feature>
<dbReference type="PANTHER" id="PTHR47932">
    <property type="entry name" value="ATPASE EXPRESSION PROTEIN 3"/>
    <property type="match status" value="1"/>
</dbReference>
<evidence type="ECO:0000256" key="3">
    <source>
        <dbReference type="SAM" id="MobiDB-lite"/>
    </source>
</evidence>
<feature type="repeat" description="PPR" evidence="2">
    <location>
        <begin position="274"/>
        <end position="308"/>
    </location>
</feature>
<dbReference type="Pfam" id="PF12854">
    <property type="entry name" value="PPR_1"/>
    <property type="match status" value="1"/>
</dbReference>
<dbReference type="PROSITE" id="PS51375">
    <property type="entry name" value="PPR"/>
    <property type="match status" value="7"/>
</dbReference>
<keyword evidence="1" id="KW-0677">Repeat</keyword>
<reference evidence="4 5" key="1">
    <citation type="journal article" date="2021" name="Nat. Commun.">
        <title>Incipient diploidization of the medicinal plant Perilla within 10,000 years.</title>
        <authorList>
            <person name="Zhang Y."/>
            <person name="Shen Q."/>
            <person name="Leng L."/>
            <person name="Zhang D."/>
            <person name="Chen S."/>
            <person name="Shi Y."/>
            <person name="Ning Z."/>
            <person name="Chen S."/>
        </authorList>
    </citation>
    <scope>NUCLEOTIDE SEQUENCE [LARGE SCALE GENOMIC DNA]</scope>
    <source>
        <strain evidence="5">cv. PC099</strain>
    </source>
</reference>
<evidence type="ECO:0000313" key="4">
    <source>
        <dbReference type="EMBL" id="KAH6821378.1"/>
    </source>
</evidence>
<feature type="compositionally biased region" description="Basic residues" evidence="3">
    <location>
        <begin position="42"/>
        <end position="53"/>
    </location>
</feature>
<dbReference type="EMBL" id="SDAM02002107">
    <property type="protein sequence ID" value="KAH6821378.1"/>
    <property type="molecule type" value="Genomic_DNA"/>
</dbReference>
<gene>
    <name evidence="4" type="ORF">C2S53_006209</name>
</gene>
<protein>
    <submittedName>
        <fullName evidence="4">Tetratricopeptide repeat superfamily protein</fullName>
    </submittedName>
</protein>